<keyword evidence="4 8" id="KW-1133">Transmembrane helix</keyword>
<dbReference type="PANTHER" id="PTHR23037:SF46">
    <property type="entry name" value="INTERLEUKIN 5 RECEPTOR SUBUNIT ALPHA"/>
    <property type="match status" value="1"/>
</dbReference>
<evidence type="ECO:0000256" key="8">
    <source>
        <dbReference type="SAM" id="Phobius"/>
    </source>
</evidence>
<dbReference type="InterPro" id="IPR003961">
    <property type="entry name" value="FN3_dom"/>
</dbReference>
<evidence type="ECO:0000256" key="3">
    <source>
        <dbReference type="ARBA" id="ARBA00022729"/>
    </source>
</evidence>
<dbReference type="Pfam" id="PF09240">
    <property type="entry name" value="IL6Ra-bind"/>
    <property type="match status" value="1"/>
</dbReference>
<evidence type="ECO:0000256" key="6">
    <source>
        <dbReference type="ARBA" id="ARBA00023170"/>
    </source>
</evidence>
<evidence type="ECO:0000256" key="2">
    <source>
        <dbReference type="ARBA" id="ARBA00022692"/>
    </source>
</evidence>
<evidence type="ECO:0000259" key="10">
    <source>
        <dbReference type="PROSITE" id="PS50853"/>
    </source>
</evidence>
<organism evidence="11 12">
    <name type="scientific">Rhinolophus ferrumequinum</name>
    <name type="common">Greater horseshoe bat</name>
    <dbReference type="NCBI Taxonomy" id="59479"/>
    <lineage>
        <taxon>Eukaryota</taxon>
        <taxon>Metazoa</taxon>
        <taxon>Chordata</taxon>
        <taxon>Craniata</taxon>
        <taxon>Vertebrata</taxon>
        <taxon>Euteleostomi</taxon>
        <taxon>Mammalia</taxon>
        <taxon>Eutheria</taxon>
        <taxon>Laurasiatheria</taxon>
        <taxon>Chiroptera</taxon>
        <taxon>Yinpterochiroptera</taxon>
        <taxon>Rhinolophoidea</taxon>
        <taxon>Rhinolophidae</taxon>
        <taxon>Rhinolophinae</taxon>
        <taxon>Rhinolophus</taxon>
    </lineage>
</organism>
<evidence type="ECO:0000313" key="11">
    <source>
        <dbReference type="EMBL" id="KAF6389843.1"/>
    </source>
</evidence>
<dbReference type="CDD" id="cd00063">
    <property type="entry name" value="FN3"/>
    <property type="match status" value="1"/>
</dbReference>
<evidence type="ECO:0000313" key="12">
    <source>
        <dbReference type="Proteomes" id="UP000585614"/>
    </source>
</evidence>
<protein>
    <recommendedName>
        <fullName evidence="10">Fibronectin type-III domain-containing protein</fullName>
    </recommendedName>
</protein>
<dbReference type="EMBL" id="JACAGC010000001">
    <property type="protein sequence ID" value="KAF6389843.1"/>
    <property type="molecule type" value="Genomic_DNA"/>
</dbReference>
<dbReference type="PANTHER" id="PTHR23037">
    <property type="entry name" value="CYTOKINE RECEPTOR"/>
    <property type="match status" value="1"/>
</dbReference>
<comment type="subcellular location">
    <subcellularLocation>
        <location evidence="1">Membrane</location>
        <topology evidence="1">Single-pass type I membrane protein</topology>
    </subcellularLocation>
</comment>
<evidence type="ECO:0000256" key="7">
    <source>
        <dbReference type="ARBA" id="ARBA00023180"/>
    </source>
</evidence>
<feature type="domain" description="Fibronectin type-III" evidence="10">
    <location>
        <begin position="139"/>
        <end position="239"/>
    </location>
</feature>
<dbReference type="InterPro" id="IPR015321">
    <property type="entry name" value="TypeI_recpt_CBD"/>
</dbReference>
<dbReference type="PROSITE" id="PS01356">
    <property type="entry name" value="HEMATOPO_REC_S_F2"/>
    <property type="match status" value="1"/>
</dbReference>
<proteinExistence type="predicted"/>
<feature type="chain" id="PRO_5029760146" description="Fibronectin type-III domain-containing protein" evidence="9">
    <location>
        <begin position="20"/>
        <end position="325"/>
    </location>
</feature>
<evidence type="ECO:0000256" key="4">
    <source>
        <dbReference type="ARBA" id="ARBA00022989"/>
    </source>
</evidence>
<keyword evidence="2 8" id="KW-0812">Transmembrane</keyword>
<evidence type="ECO:0000256" key="1">
    <source>
        <dbReference type="ARBA" id="ARBA00004479"/>
    </source>
</evidence>
<keyword evidence="7" id="KW-0325">Glycoprotein</keyword>
<dbReference type="SUPFAM" id="SSF49265">
    <property type="entry name" value="Fibronectin type III"/>
    <property type="match status" value="2"/>
</dbReference>
<dbReference type="PROSITE" id="PS50853">
    <property type="entry name" value="FN3"/>
    <property type="match status" value="1"/>
</dbReference>
<dbReference type="InterPro" id="IPR036116">
    <property type="entry name" value="FN3_sf"/>
</dbReference>
<dbReference type="OrthoDB" id="9835959at2759"/>
<dbReference type="GO" id="GO:0009897">
    <property type="term" value="C:external side of plasma membrane"/>
    <property type="evidence" value="ECO:0007669"/>
    <property type="project" value="TreeGrafter"/>
</dbReference>
<feature type="transmembrane region" description="Helical" evidence="8">
    <location>
        <begin position="244"/>
        <end position="265"/>
    </location>
</feature>
<dbReference type="GO" id="GO:0004896">
    <property type="term" value="F:cytokine receptor activity"/>
    <property type="evidence" value="ECO:0007669"/>
    <property type="project" value="InterPro"/>
</dbReference>
<comment type="caution">
    <text evidence="11">The sequence shown here is derived from an EMBL/GenBank/DDBJ whole genome shotgun (WGS) entry which is preliminary data.</text>
</comment>
<gene>
    <name evidence="11" type="ORF">mRhiFer1_003409</name>
</gene>
<keyword evidence="5 8" id="KW-0472">Membrane</keyword>
<keyword evidence="3 9" id="KW-0732">Signal</keyword>
<reference evidence="11 12" key="1">
    <citation type="journal article" date="2020" name="Nature">
        <title>Six reference-quality genomes reveal evolution of bat adaptations.</title>
        <authorList>
            <person name="Jebb D."/>
            <person name="Huang Z."/>
            <person name="Pippel M."/>
            <person name="Hughes G.M."/>
            <person name="Lavrichenko K."/>
            <person name="Devanna P."/>
            <person name="Winkler S."/>
            <person name="Jermiin L.S."/>
            <person name="Skirmuntt E.C."/>
            <person name="Katzourakis A."/>
            <person name="Burkitt-Gray L."/>
            <person name="Ray D.A."/>
            <person name="Sullivan K.A.M."/>
            <person name="Roscito J.G."/>
            <person name="Kirilenko B.M."/>
            <person name="Davalos L.M."/>
            <person name="Corthals A.P."/>
            <person name="Power M.L."/>
            <person name="Jones G."/>
            <person name="Ransome R.D."/>
            <person name="Dechmann D.K.N."/>
            <person name="Locatelli A.G."/>
            <person name="Puechmaille S.J."/>
            <person name="Fedrigo O."/>
            <person name="Jarvis E.D."/>
            <person name="Hiller M."/>
            <person name="Vernes S.C."/>
            <person name="Myers E.W."/>
            <person name="Teeling E.C."/>
        </authorList>
    </citation>
    <scope>NUCLEOTIDE SEQUENCE [LARGE SCALE GENOMIC DNA]</scope>
    <source>
        <strain evidence="11">MRhiFer1</strain>
        <tissue evidence="11">Lung</tissue>
    </source>
</reference>
<dbReference type="Proteomes" id="UP000585614">
    <property type="component" value="Unassembled WGS sequence"/>
</dbReference>
<keyword evidence="6" id="KW-0675">Receptor</keyword>
<evidence type="ECO:0000256" key="5">
    <source>
        <dbReference type="ARBA" id="ARBA00023136"/>
    </source>
</evidence>
<dbReference type="InterPro" id="IPR003532">
    <property type="entry name" value="Short_hematopoietin_rcpt_2_CS"/>
</dbReference>
<sequence length="325" mass="36303">MESLVKAVLLSLLLDPAFLLTQQDEGGPGTAAQNFSCLIYDADFMNCTWAKGPSAPDDVQYFLYLKDAESLSGSCRKNLNGRECPRYAEDSGTHVGCHFQNLSGLAFHTCFLVNGTSQQTGIQFFDTTLSIHKIERYSPPHNITVHCNTSRCLIQWETPRTRRQASNLYFQFQLDIRTQDNMQPGGNQLVDVSGTFGNRYSFLNPPPTAKYVVRIRVADTRLLQWSEWSQPVAFGSEEREASPIPVYTLVIVGTVICSLILGFVLKRFLQSYSVCTPIPGIKDTLNENHQTDNQIVWETMVLDAGKGNDEEVLTVQEVTESTATP</sequence>
<evidence type="ECO:0000256" key="9">
    <source>
        <dbReference type="SAM" id="SignalP"/>
    </source>
</evidence>
<dbReference type="AlphaFoldDB" id="A0A7J8ATH7"/>
<dbReference type="InterPro" id="IPR013783">
    <property type="entry name" value="Ig-like_fold"/>
</dbReference>
<accession>A0A7J8ATH7</accession>
<name>A0A7J8ATH7_RHIFE</name>
<dbReference type="Gene3D" id="2.60.40.10">
    <property type="entry name" value="Immunoglobulins"/>
    <property type="match status" value="2"/>
</dbReference>
<feature type="signal peptide" evidence="9">
    <location>
        <begin position="1"/>
        <end position="19"/>
    </location>
</feature>
<dbReference type="FunFam" id="2.60.40.10:FF:001087">
    <property type="entry name" value="Colony stimulating factor 2 receptor alpha subunit"/>
    <property type="match status" value="1"/>
</dbReference>